<dbReference type="SUPFAM" id="SSF56784">
    <property type="entry name" value="HAD-like"/>
    <property type="match status" value="1"/>
</dbReference>
<dbReference type="InterPro" id="IPR003337">
    <property type="entry name" value="Trehalose_PPase"/>
</dbReference>
<accession>A0A5J4YI08</accession>
<comment type="catalytic activity">
    <reaction evidence="1 5">
        <text>alpha,alpha-trehalose 6-phosphate + H2O = alpha,alpha-trehalose + phosphate</text>
        <dbReference type="Rhea" id="RHEA:23420"/>
        <dbReference type="ChEBI" id="CHEBI:15377"/>
        <dbReference type="ChEBI" id="CHEBI:16551"/>
        <dbReference type="ChEBI" id="CHEBI:43474"/>
        <dbReference type="ChEBI" id="CHEBI:58429"/>
        <dbReference type="EC" id="3.1.3.12"/>
    </reaction>
</comment>
<keyword evidence="4 5" id="KW-0378">Hydrolase</keyword>
<dbReference type="InterPro" id="IPR044651">
    <property type="entry name" value="OTSB-like"/>
</dbReference>
<dbReference type="NCBIfam" id="TIGR01484">
    <property type="entry name" value="HAD-SF-IIB"/>
    <property type="match status" value="1"/>
</dbReference>
<dbReference type="CDD" id="cd01627">
    <property type="entry name" value="HAD_TPP"/>
    <property type="match status" value="1"/>
</dbReference>
<sequence length="323" mass="36085">MTVADASVPMQQEREPVVLQAEAPMPCSAGLSTASLWSCVNQFLESEPNNRTLLGHIRAQEAPVCDLPSAFDAVPLLDLVSQHVQIVWFIDYDGTLSPIVEDPDRAFLPSATHDTLVELARTQKVAIVSGRARKKLQTFVNIPDVYLAGSHGFDITGPEGSLVHHQVAEKFLPQLRDAQAVIELQIQDIPGCHIEDNWLAFSVHWRRADPADVARIERAVDEVVENSQFLRKTHGKCVFEVRPKIDWDKGRAVDWLLSALELNHPRVLPIYIGDDKTDEDAFRVLRARGLACVVGGAQDTHQTAAHFRLEDPMAVERFLRHFC</sequence>
<dbReference type="Gene3D" id="3.40.50.1000">
    <property type="entry name" value="HAD superfamily/HAD-like"/>
    <property type="match status" value="1"/>
</dbReference>
<dbReference type="InterPro" id="IPR006379">
    <property type="entry name" value="HAD-SF_hydro_IIB"/>
</dbReference>
<dbReference type="GO" id="GO:0005992">
    <property type="term" value="P:trehalose biosynthetic process"/>
    <property type="evidence" value="ECO:0007669"/>
    <property type="project" value="UniProtKB-UniPathway"/>
</dbReference>
<evidence type="ECO:0000256" key="5">
    <source>
        <dbReference type="RuleBase" id="RU361117"/>
    </source>
</evidence>
<dbReference type="GO" id="GO:0004805">
    <property type="term" value="F:trehalose-phosphatase activity"/>
    <property type="evidence" value="ECO:0007669"/>
    <property type="project" value="UniProtKB-EC"/>
</dbReference>
<dbReference type="PANTHER" id="PTHR43768">
    <property type="entry name" value="TREHALOSE 6-PHOSPHATE PHOSPHATASE"/>
    <property type="match status" value="1"/>
</dbReference>
<dbReference type="Gene3D" id="3.30.70.1020">
    <property type="entry name" value="Trehalose-6-phosphate phosphatase related protein, domain 2"/>
    <property type="match status" value="1"/>
</dbReference>
<dbReference type="AlphaFoldDB" id="A0A5J4YI08"/>
<gene>
    <name evidence="6" type="ORF">FVE85_4478</name>
</gene>
<comment type="cofactor">
    <cofactor evidence="5">
        <name>a divalent metal cation</name>
        <dbReference type="ChEBI" id="CHEBI:60240"/>
    </cofactor>
</comment>
<evidence type="ECO:0000313" key="6">
    <source>
        <dbReference type="EMBL" id="KAA8491061.1"/>
    </source>
</evidence>
<dbReference type="PANTHER" id="PTHR43768:SF3">
    <property type="entry name" value="TREHALOSE 6-PHOSPHATE PHOSPHATASE"/>
    <property type="match status" value="1"/>
</dbReference>
<dbReference type="UniPathway" id="UPA00299"/>
<comment type="caution">
    <text evidence="6">The sequence shown here is derived from an EMBL/GenBank/DDBJ whole genome shotgun (WGS) entry which is preliminary data.</text>
</comment>
<dbReference type="InterPro" id="IPR023214">
    <property type="entry name" value="HAD_sf"/>
</dbReference>
<evidence type="ECO:0000313" key="7">
    <source>
        <dbReference type="Proteomes" id="UP000324585"/>
    </source>
</evidence>
<evidence type="ECO:0000256" key="1">
    <source>
        <dbReference type="ARBA" id="ARBA00000500"/>
    </source>
</evidence>
<dbReference type="OMA" id="WNKGLAA"/>
<keyword evidence="7" id="KW-1185">Reference proteome</keyword>
<reference evidence="7" key="1">
    <citation type="journal article" date="2019" name="Nat. Commun.">
        <title>Expansion of phycobilisome linker gene families in mesophilic red algae.</title>
        <authorList>
            <person name="Lee J."/>
            <person name="Kim D."/>
            <person name="Bhattacharya D."/>
            <person name="Yoon H.S."/>
        </authorList>
    </citation>
    <scope>NUCLEOTIDE SEQUENCE [LARGE SCALE GENOMIC DNA]</scope>
    <source>
        <strain evidence="7">CCMP 1328</strain>
    </source>
</reference>
<comment type="function">
    <text evidence="5">Removes the phosphate from trehalose 6-phosphate to produce free trehalose.</text>
</comment>
<dbReference type="OrthoDB" id="411251at2759"/>
<dbReference type="InterPro" id="IPR036412">
    <property type="entry name" value="HAD-like_sf"/>
</dbReference>
<comment type="pathway">
    <text evidence="2 5">Glycan biosynthesis; trehalose biosynthesis.</text>
</comment>
<evidence type="ECO:0000256" key="2">
    <source>
        <dbReference type="ARBA" id="ARBA00005199"/>
    </source>
</evidence>
<dbReference type="EC" id="3.1.3.12" evidence="5"/>
<name>A0A5J4YI08_PORPP</name>
<dbReference type="Pfam" id="PF02358">
    <property type="entry name" value="Trehalose_PPase"/>
    <property type="match status" value="1"/>
</dbReference>
<evidence type="ECO:0000256" key="3">
    <source>
        <dbReference type="ARBA" id="ARBA00008770"/>
    </source>
</evidence>
<organism evidence="6 7">
    <name type="scientific">Porphyridium purpureum</name>
    <name type="common">Red alga</name>
    <name type="synonym">Porphyridium cruentum</name>
    <dbReference type="NCBI Taxonomy" id="35688"/>
    <lineage>
        <taxon>Eukaryota</taxon>
        <taxon>Rhodophyta</taxon>
        <taxon>Bangiophyceae</taxon>
        <taxon>Porphyridiales</taxon>
        <taxon>Porphyridiaceae</taxon>
        <taxon>Porphyridium</taxon>
    </lineage>
</organism>
<protein>
    <recommendedName>
        <fullName evidence="5">Trehalose 6-phosphate phosphatase</fullName>
        <ecNumber evidence="5">3.1.3.12</ecNumber>
    </recommendedName>
</protein>
<evidence type="ECO:0000256" key="4">
    <source>
        <dbReference type="ARBA" id="ARBA00022801"/>
    </source>
</evidence>
<dbReference type="Proteomes" id="UP000324585">
    <property type="component" value="Unassembled WGS sequence"/>
</dbReference>
<dbReference type="EMBL" id="VRMN01000016">
    <property type="protein sequence ID" value="KAA8491061.1"/>
    <property type="molecule type" value="Genomic_DNA"/>
</dbReference>
<proteinExistence type="inferred from homology"/>
<comment type="similarity">
    <text evidence="3 5">Belongs to the trehalose phosphatase family.</text>
</comment>
<dbReference type="NCBIfam" id="TIGR00685">
    <property type="entry name" value="T6PP"/>
    <property type="match status" value="1"/>
</dbReference>